<dbReference type="PRINTS" id="PR01217">
    <property type="entry name" value="PRICHEXTENSN"/>
</dbReference>
<dbReference type="Proteomes" id="UP000759537">
    <property type="component" value="Unassembled WGS sequence"/>
</dbReference>
<evidence type="ECO:0000313" key="2">
    <source>
        <dbReference type="EMBL" id="KAF8466097.1"/>
    </source>
</evidence>
<gene>
    <name evidence="2" type="ORF">DFH94DRAFT_781951</name>
</gene>
<evidence type="ECO:0000313" key="3">
    <source>
        <dbReference type="Proteomes" id="UP000759537"/>
    </source>
</evidence>
<dbReference type="AlphaFoldDB" id="A0A9P5MNT2"/>
<organism evidence="2 3">
    <name type="scientific">Russula ochroleuca</name>
    <dbReference type="NCBI Taxonomy" id="152965"/>
    <lineage>
        <taxon>Eukaryota</taxon>
        <taxon>Fungi</taxon>
        <taxon>Dikarya</taxon>
        <taxon>Basidiomycota</taxon>
        <taxon>Agaricomycotina</taxon>
        <taxon>Agaricomycetes</taxon>
        <taxon>Russulales</taxon>
        <taxon>Russulaceae</taxon>
        <taxon>Russula</taxon>
    </lineage>
</organism>
<feature type="region of interest" description="Disordered" evidence="1">
    <location>
        <begin position="527"/>
        <end position="575"/>
    </location>
</feature>
<feature type="compositionally biased region" description="Polar residues" evidence="1">
    <location>
        <begin position="339"/>
        <end position="377"/>
    </location>
</feature>
<sequence>MSSVSTVKTRSSGFDKYSFIKYMKSIGRAYRKQATELVSICRSFVQAQDQTFNPDADQSLKVALQAVDDALKSASEAGTKTSTEAVDKFIWATEVLHHYETKWHSRDPSCSKSLTVNERMAAAKAKDGTTSSILNTLKEKLRMQPVPAGWSKPTTVVEFLLFKSLPDANPTVVKQVLGEGSNLSEVLWNFSRYKEHEKGRLTLKQNPHFYEGLPRVPQEYGDEFQSDPIENFLNTPKHTVFVLTHREGRVYLESGKDPRAFGNVWCPQRAIIFKDVCGKLEGERIVASSITSKPNLRYCVESPTSADSVDWKPLQDWREPIHHHLLKSPDLDVSIRIGTEQSGPPKSRRVSPSNFNHHASGSSNLMKRDAPSSSAFTQRRPAATAGTPSNHGAALPSSTPTPSPPLAEVKTGIASNHGATQSPPPSSTTTQSRPIITTGIPSNHRTGQFPPLSPQSSPLPYRTTPPPNPLMKRTPPNQHHLTPLNVNQERHFQATNETLNISVTPDMSRPSTPIVAVSATFEITSSYKPHAGSGRTVASPVGPKLEGPTSKAPKPDPTPPPSQPQHNKAAQRPVWKVWFQSVWNGGK</sequence>
<reference evidence="2" key="2">
    <citation type="journal article" date="2020" name="Nat. Commun.">
        <title>Large-scale genome sequencing of mycorrhizal fungi provides insights into the early evolution of symbiotic traits.</title>
        <authorList>
            <person name="Miyauchi S."/>
            <person name="Kiss E."/>
            <person name="Kuo A."/>
            <person name="Drula E."/>
            <person name="Kohler A."/>
            <person name="Sanchez-Garcia M."/>
            <person name="Morin E."/>
            <person name="Andreopoulos B."/>
            <person name="Barry K.W."/>
            <person name="Bonito G."/>
            <person name="Buee M."/>
            <person name="Carver A."/>
            <person name="Chen C."/>
            <person name="Cichocki N."/>
            <person name="Clum A."/>
            <person name="Culley D."/>
            <person name="Crous P.W."/>
            <person name="Fauchery L."/>
            <person name="Girlanda M."/>
            <person name="Hayes R.D."/>
            <person name="Keri Z."/>
            <person name="LaButti K."/>
            <person name="Lipzen A."/>
            <person name="Lombard V."/>
            <person name="Magnuson J."/>
            <person name="Maillard F."/>
            <person name="Murat C."/>
            <person name="Nolan M."/>
            <person name="Ohm R.A."/>
            <person name="Pangilinan J."/>
            <person name="Pereira M.F."/>
            <person name="Perotto S."/>
            <person name="Peter M."/>
            <person name="Pfister S."/>
            <person name="Riley R."/>
            <person name="Sitrit Y."/>
            <person name="Stielow J.B."/>
            <person name="Szollosi G."/>
            <person name="Zifcakova L."/>
            <person name="Stursova M."/>
            <person name="Spatafora J.W."/>
            <person name="Tedersoo L."/>
            <person name="Vaario L.M."/>
            <person name="Yamada A."/>
            <person name="Yan M."/>
            <person name="Wang P."/>
            <person name="Xu J."/>
            <person name="Bruns T."/>
            <person name="Baldrian P."/>
            <person name="Vilgalys R."/>
            <person name="Dunand C."/>
            <person name="Henrissat B."/>
            <person name="Grigoriev I.V."/>
            <person name="Hibbett D."/>
            <person name="Nagy L.G."/>
            <person name="Martin F.M."/>
        </authorList>
    </citation>
    <scope>NUCLEOTIDE SEQUENCE</scope>
    <source>
        <strain evidence="2">Prilba</strain>
    </source>
</reference>
<feature type="compositionally biased region" description="Low complexity" evidence="1">
    <location>
        <begin position="427"/>
        <end position="438"/>
    </location>
</feature>
<comment type="caution">
    <text evidence="2">The sequence shown here is derived from an EMBL/GenBank/DDBJ whole genome shotgun (WGS) entry which is preliminary data.</text>
</comment>
<dbReference type="OrthoDB" id="3258581at2759"/>
<proteinExistence type="predicted"/>
<feature type="region of interest" description="Disordered" evidence="1">
    <location>
        <begin position="334"/>
        <end position="482"/>
    </location>
</feature>
<protein>
    <submittedName>
        <fullName evidence="2">Uncharacterized protein</fullName>
    </submittedName>
</protein>
<dbReference type="EMBL" id="WHVB01000043">
    <property type="protein sequence ID" value="KAF8466097.1"/>
    <property type="molecule type" value="Genomic_DNA"/>
</dbReference>
<reference evidence="2" key="1">
    <citation type="submission" date="2019-10" db="EMBL/GenBank/DDBJ databases">
        <authorList>
            <consortium name="DOE Joint Genome Institute"/>
            <person name="Kuo A."/>
            <person name="Miyauchi S."/>
            <person name="Kiss E."/>
            <person name="Drula E."/>
            <person name="Kohler A."/>
            <person name="Sanchez-Garcia M."/>
            <person name="Andreopoulos B."/>
            <person name="Barry K.W."/>
            <person name="Bonito G."/>
            <person name="Buee M."/>
            <person name="Carver A."/>
            <person name="Chen C."/>
            <person name="Cichocki N."/>
            <person name="Clum A."/>
            <person name="Culley D."/>
            <person name="Crous P.W."/>
            <person name="Fauchery L."/>
            <person name="Girlanda M."/>
            <person name="Hayes R."/>
            <person name="Keri Z."/>
            <person name="LaButti K."/>
            <person name="Lipzen A."/>
            <person name="Lombard V."/>
            <person name="Magnuson J."/>
            <person name="Maillard F."/>
            <person name="Morin E."/>
            <person name="Murat C."/>
            <person name="Nolan M."/>
            <person name="Ohm R."/>
            <person name="Pangilinan J."/>
            <person name="Pereira M."/>
            <person name="Perotto S."/>
            <person name="Peter M."/>
            <person name="Riley R."/>
            <person name="Sitrit Y."/>
            <person name="Stielow B."/>
            <person name="Szollosi G."/>
            <person name="Zifcakova L."/>
            <person name="Stursova M."/>
            <person name="Spatafora J.W."/>
            <person name="Tedersoo L."/>
            <person name="Vaario L.-M."/>
            <person name="Yamada A."/>
            <person name="Yan M."/>
            <person name="Wang P."/>
            <person name="Xu J."/>
            <person name="Bruns T."/>
            <person name="Baldrian P."/>
            <person name="Vilgalys R."/>
            <person name="Henrissat B."/>
            <person name="Grigoriev I.V."/>
            <person name="Hibbett D."/>
            <person name="Nagy L.G."/>
            <person name="Martin F.M."/>
        </authorList>
    </citation>
    <scope>NUCLEOTIDE SEQUENCE</scope>
    <source>
        <strain evidence="2">Prilba</strain>
    </source>
</reference>
<accession>A0A9P5MNT2</accession>
<keyword evidence="3" id="KW-1185">Reference proteome</keyword>
<evidence type="ECO:0000256" key="1">
    <source>
        <dbReference type="SAM" id="MobiDB-lite"/>
    </source>
</evidence>
<name>A0A9P5MNT2_9AGAM</name>